<sequence length="194" mass="21091">MSPARHAEQGSMLLEALIAVLVLALGVLGLAATQTRTLVTARTTEFRNIAMRAVDDLQERMRANHHILLQPPAFNPYLTSWGEPPQASTNCDASPCEGFTMAAHDIAEWKTMLARSLPDGDAWVFPSTQDPTQFGVLVAWTDPRLRNDSHASEADIALFAQAVSVRDAQGQAGTGVAGLECLARHTCHLVYFRP</sequence>
<comment type="caution">
    <text evidence="2">The sequence shown here is derived from an EMBL/GenBank/DDBJ whole genome shotgun (WGS) entry which is preliminary data.</text>
</comment>
<evidence type="ECO:0000313" key="2">
    <source>
        <dbReference type="EMBL" id="MDR7092730.1"/>
    </source>
</evidence>
<keyword evidence="1" id="KW-0472">Membrane</keyword>
<dbReference type="NCBIfam" id="TIGR02523">
    <property type="entry name" value="type_IV_pilV"/>
    <property type="match status" value="1"/>
</dbReference>
<dbReference type="EMBL" id="JAVDWE010000001">
    <property type="protein sequence ID" value="MDR7092730.1"/>
    <property type="molecule type" value="Genomic_DNA"/>
</dbReference>
<reference evidence="2 3" key="1">
    <citation type="submission" date="2023-07" db="EMBL/GenBank/DDBJ databases">
        <title>Sorghum-associated microbial communities from plants grown in Nebraska, USA.</title>
        <authorList>
            <person name="Schachtman D."/>
        </authorList>
    </citation>
    <scope>NUCLEOTIDE SEQUENCE [LARGE SCALE GENOMIC DNA]</scope>
    <source>
        <strain evidence="2 3">BE240</strain>
    </source>
</reference>
<dbReference type="RefSeq" id="WP_204731730.1">
    <property type="nucleotide sequence ID" value="NZ_JAVDWE010000001.1"/>
</dbReference>
<keyword evidence="3" id="KW-1185">Reference proteome</keyword>
<feature type="transmembrane region" description="Helical" evidence="1">
    <location>
        <begin position="12"/>
        <end position="32"/>
    </location>
</feature>
<accession>A0ABU1V5L8</accession>
<organism evidence="2 3">
    <name type="scientific">Hydrogenophaga laconesensis</name>
    <dbReference type="NCBI Taxonomy" id="1805971"/>
    <lineage>
        <taxon>Bacteria</taxon>
        <taxon>Pseudomonadati</taxon>
        <taxon>Pseudomonadota</taxon>
        <taxon>Betaproteobacteria</taxon>
        <taxon>Burkholderiales</taxon>
        <taxon>Comamonadaceae</taxon>
        <taxon>Hydrogenophaga</taxon>
    </lineage>
</organism>
<dbReference type="Proteomes" id="UP001265550">
    <property type="component" value="Unassembled WGS sequence"/>
</dbReference>
<name>A0ABU1V5L8_9BURK</name>
<dbReference type="InterPro" id="IPR013362">
    <property type="entry name" value="Pilus_4_PilV"/>
</dbReference>
<keyword evidence="1" id="KW-1133">Transmembrane helix</keyword>
<protein>
    <submittedName>
        <fullName evidence="2">Type IV pilus assembly protein PilV</fullName>
    </submittedName>
</protein>
<gene>
    <name evidence="2" type="ORF">J2X09_000453</name>
</gene>
<keyword evidence="1" id="KW-0812">Transmembrane</keyword>
<proteinExistence type="predicted"/>
<evidence type="ECO:0000313" key="3">
    <source>
        <dbReference type="Proteomes" id="UP001265550"/>
    </source>
</evidence>
<evidence type="ECO:0000256" key="1">
    <source>
        <dbReference type="SAM" id="Phobius"/>
    </source>
</evidence>